<dbReference type="Gene3D" id="1.10.287.100">
    <property type="match status" value="1"/>
</dbReference>
<evidence type="ECO:0000313" key="3">
    <source>
        <dbReference type="EMBL" id="MBR7828497.1"/>
    </source>
</evidence>
<proteinExistence type="predicted"/>
<dbReference type="PANTHER" id="PTHR39515:SF2">
    <property type="entry name" value="HTH-TYPE TRANSCRIPTIONAL REGULATOR RV0880"/>
    <property type="match status" value="1"/>
</dbReference>
<dbReference type="PROSITE" id="PS50995">
    <property type="entry name" value="HTH_MARR_2"/>
    <property type="match status" value="1"/>
</dbReference>
<dbReference type="RefSeq" id="WP_212519631.1">
    <property type="nucleotide sequence ID" value="NZ_JAGSOH010000058.1"/>
</dbReference>
<evidence type="ECO:0000259" key="2">
    <source>
        <dbReference type="PROSITE" id="PS50995"/>
    </source>
</evidence>
<dbReference type="PANTHER" id="PTHR39515">
    <property type="entry name" value="CONSERVED PROTEIN"/>
    <property type="match status" value="1"/>
</dbReference>
<protein>
    <submittedName>
        <fullName evidence="3">MarR family transcriptional regulator</fullName>
    </submittedName>
</protein>
<dbReference type="InterPro" id="IPR000835">
    <property type="entry name" value="HTH_MarR-typ"/>
</dbReference>
<evidence type="ECO:0000256" key="1">
    <source>
        <dbReference type="SAM" id="MobiDB-lite"/>
    </source>
</evidence>
<dbReference type="SMART" id="SM00347">
    <property type="entry name" value="HTH_MARR"/>
    <property type="match status" value="1"/>
</dbReference>
<feature type="domain" description="HTH marR-type" evidence="2">
    <location>
        <begin position="12"/>
        <end position="142"/>
    </location>
</feature>
<dbReference type="InterPro" id="IPR036390">
    <property type="entry name" value="WH_DNA-bd_sf"/>
</dbReference>
<reference evidence="3" key="1">
    <citation type="submission" date="2021-04" db="EMBL/GenBank/DDBJ databases">
        <title>Genome based classification of Actinospica acidithermotolerans sp. nov., an actinobacterium isolated from an Indonesian hot spring.</title>
        <authorList>
            <person name="Kusuma A.B."/>
            <person name="Putra K.E."/>
            <person name="Nafisah S."/>
            <person name="Loh J."/>
            <person name="Nouioui I."/>
            <person name="Goodfellow M."/>
        </authorList>
    </citation>
    <scope>NUCLEOTIDE SEQUENCE</scope>
    <source>
        <strain evidence="3">MGRD01-02</strain>
    </source>
</reference>
<dbReference type="SUPFAM" id="SSF46785">
    <property type="entry name" value="Winged helix' DNA-binding domain"/>
    <property type="match status" value="1"/>
</dbReference>
<dbReference type="AlphaFoldDB" id="A0A941EC04"/>
<dbReference type="InterPro" id="IPR036388">
    <property type="entry name" value="WH-like_DNA-bd_sf"/>
</dbReference>
<gene>
    <name evidence="3" type="ORF">KDK95_19455</name>
</gene>
<dbReference type="InterPro" id="IPR052526">
    <property type="entry name" value="HTH-type_Bedaq_tolerance"/>
</dbReference>
<sequence>MNSASAGPSPDSARLAADLRSSVSDLVRAARVADRLGPIPASVLDVLDRRGAMTTADLAAGRQVRHQTMAATVKELIDAGLVATRPDPSDARKKLLDLTPEGRSAIDADRGDRVRLLAEALDATLDADERRLLARALTLLDRVTAAVGAAARTSGGEPAAPSPGNDRGPIAGAW</sequence>
<dbReference type="Pfam" id="PF12802">
    <property type="entry name" value="MarR_2"/>
    <property type="match status" value="1"/>
</dbReference>
<dbReference type="Proteomes" id="UP000676325">
    <property type="component" value="Unassembled WGS sequence"/>
</dbReference>
<dbReference type="GO" id="GO:0003700">
    <property type="term" value="F:DNA-binding transcription factor activity"/>
    <property type="evidence" value="ECO:0007669"/>
    <property type="project" value="InterPro"/>
</dbReference>
<dbReference type="Gene3D" id="1.10.10.10">
    <property type="entry name" value="Winged helix-like DNA-binding domain superfamily/Winged helix DNA-binding domain"/>
    <property type="match status" value="1"/>
</dbReference>
<accession>A0A941EC04</accession>
<feature type="region of interest" description="Disordered" evidence="1">
    <location>
        <begin position="150"/>
        <end position="174"/>
    </location>
</feature>
<evidence type="ECO:0000313" key="4">
    <source>
        <dbReference type="Proteomes" id="UP000676325"/>
    </source>
</evidence>
<dbReference type="EMBL" id="JAGSOH010000058">
    <property type="protein sequence ID" value="MBR7828497.1"/>
    <property type="molecule type" value="Genomic_DNA"/>
</dbReference>
<organism evidence="3 4">
    <name type="scientific">Actinospica acidithermotolerans</name>
    <dbReference type="NCBI Taxonomy" id="2828514"/>
    <lineage>
        <taxon>Bacteria</taxon>
        <taxon>Bacillati</taxon>
        <taxon>Actinomycetota</taxon>
        <taxon>Actinomycetes</taxon>
        <taxon>Catenulisporales</taxon>
        <taxon>Actinospicaceae</taxon>
        <taxon>Actinospica</taxon>
    </lineage>
</organism>
<keyword evidence="4" id="KW-1185">Reference proteome</keyword>
<name>A0A941EC04_9ACTN</name>
<comment type="caution">
    <text evidence="3">The sequence shown here is derived from an EMBL/GenBank/DDBJ whole genome shotgun (WGS) entry which is preliminary data.</text>
</comment>